<protein>
    <submittedName>
        <fullName evidence="4">Tyr recombinase domain-containing protein</fullName>
    </submittedName>
</protein>
<feature type="region of interest" description="Disordered" evidence="1">
    <location>
        <begin position="299"/>
        <end position="320"/>
    </location>
</feature>
<feature type="compositionally biased region" description="Basic residues" evidence="1">
    <location>
        <begin position="1310"/>
        <end position="1320"/>
    </location>
</feature>
<proteinExistence type="predicted"/>
<dbReference type="Proteomes" id="UP001152797">
    <property type="component" value="Unassembled WGS sequence"/>
</dbReference>
<feature type="compositionally biased region" description="Acidic residues" evidence="1">
    <location>
        <begin position="475"/>
        <end position="484"/>
    </location>
</feature>
<sequence length="1718" mass="192055">MPWRSKTLTKYVVGGSDDASVDSDNGWQRVGVDLDVGSLGNPVGAAASDEVVFGPGSADWHCNSDLDDSSVVHGAGGQLDKTQGAIDLGASQVPRGPTLSQENFEQFLSHAFLSTRGSLKVRMPWEKGVFKSIFKKPDSGRLEWAGQPRQWVEHCMEAAVEPLDELSVAMCSRPQLVGAYFEHALASGSDQSFFQQRQSLLESAVEKWFCIIRVNMLASAVGRDIIGLGNMDIQKKGAFQVIEAVIGIRSRTTAITRANALLKFIRWRAETSENDGREFSEMEAWQYLTELREKNAAPTRGRVGGPFFRPPGSDGNTHCRRGLTSHEVTKFLRLMLEGDNVNQSEPRVSSHSLKATLLSWAAKSGMSPADRAILGRHSSAYLESSAVYARDLAFGAVHRLQDVLRKIHSGEFLPDAPRSGYHPVASVTVEPTEPVDCQVVKVEDEVTDPETALLGPEEAVVIDDEPFEASSDGSESVEDSDSSEEVPKPQVKCFRHHAVGPLAGLFVMHNVSKLVHYSDPAVLDGKGLRKEISEILALDFANLQVLHEAMDQPGGLVSLADYVAARLGEEQVLIAHDLRQFKEHTARDMQRERRLMTRRLVRPRLEEPEVKASDLQETFSSLLKKEAMPVRQVRKSRLNQNLTLEVGNPLQVAEEERRRWALTLAQYIKAAELPVVEMIQQSEDQQKGWSRIFGSRRAKTLRNRATTWKRYYIWLLLNRMRHWPAQLSDVVDYLEGRIEDGCGPTAPQGLMGALALLETVGRVDDRTKLSKDRTLLDYIKNMQMELQTGAPPKRPAKPYLISVLIGLELLVCSADYCNYTRLIGWVMLLMCWMVLRADDVQWIDPARMHMSGTCVRMILRRTKTTGPGRRAVEVPTYVARDASLAGEDWLGQGWELFHSEAFQSDRDYFLPGPNTAWTGGARKFLNTQNLNSYMRHWLPTHAANIGIPKELKTYGRERGVTQADERWYHIMLRLPDHKYGLRTPYPTLEMMMDDDELEEMVAGWAQTVPLEEKPKPRGSTDPEKEIPYWISISRRTGFRRLHKKSCACGVQYWTVATYEEVETIPKTGVDAWCRVCFKKELDEQEDEDSSTSGSSTSTEDEIQFAAMASLLDSEAQFIQRTIDLKLSEELKRSLKRTHEVLNQKSPTKQLDISAENLVVKEKQDTPDMTVTSALQVQEAFQRRGIALVFADLVTHESYTRYLTTLFGHLHRDPPTGYARTSVSQLVSADKTVWQMLLEEGVQPKRDESGDLALDVKLMESLQSYRVSFSLLPLIAKKDTGPGPSKVSKPAVTHGGKGSNSHVQKPWLKPKGGKKGSKGKVRVPNHIFKLGGTSSNPAGDPICFGYNSSSGCPDAADGTSSCVIHMAGRCLGRDLSVRQLGPKGYQVSLKSMRAVATAQPKAAKFPPVVREHKTIVRITGPFEALAKAPVAPMQRLKTSWPAPDSCQTDVPMLPKGAQLLRVTPLRSSLFEQAWGIPFEPEEFIWEAVQRGHPRLFSRLVPSVLQEAISNNFCEGSLHRLPRDRSLWFAKWTERAKQLRHEDMEIKKALPEHAAKILEPKRLALFKEILLDLNYPDVGAFDELVQGTELVGEVQPYGIFEKAFKPAEKTIEQVSQASRSERLLNFYKCSSSGDGEIDEMVYSKTLEEVEFGWACGLLELDHLPTGLVKFTNTKKRANELIDTINTILQKGSMTLVEAQNIGVLVSDVFQIGGMCCNWCL</sequence>
<name>A0A9P1FQ47_9DINO</name>
<dbReference type="EMBL" id="CAMXCT020000705">
    <property type="protein sequence ID" value="CAL1135717.1"/>
    <property type="molecule type" value="Genomic_DNA"/>
</dbReference>
<gene>
    <name evidence="2" type="ORF">C1SCF055_LOCUS10047</name>
</gene>
<dbReference type="OrthoDB" id="479537at2759"/>
<feature type="compositionally biased region" description="Low complexity" evidence="1">
    <location>
        <begin position="299"/>
        <end position="312"/>
    </location>
</feature>
<evidence type="ECO:0000313" key="2">
    <source>
        <dbReference type="EMBL" id="CAI3982342.1"/>
    </source>
</evidence>
<accession>A0A9P1FQ47</accession>
<keyword evidence="5" id="KW-1185">Reference proteome</keyword>
<dbReference type="EMBL" id="CAMXCT030000705">
    <property type="protein sequence ID" value="CAL4769654.1"/>
    <property type="molecule type" value="Genomic_DNA"/>
</dbReference>
<evidence type="ECO:0000313" key="3">
    <source>
        <dbReference type="EMBL" id="CAL1135717.1"/>
    </source>
</evidence>
<dbReference type="EMBL" id="CAMXCT010000705">
    <property type="protein sequence ID" value="CAI3982342.1"/>
    <property type="molecule type" value="Genomic_DNA"/>
</dbReference>
<dbReference type="Gene3D" id="1.10.443.10">
    <property type="entry name" value="Intergrase catalytic core"/>
    <property type="match status" value="1"/>
</dbReference>
<dbReference type="GO" id="GO:0015074">
    <property type="term" value="P:DNA integration"/>
    <property type="evidence" value="ECO:0007669"/>
    <property type="project" value="InterPro"/>
</dbReference>
<reference evidence="2" key="1">
    <citation type="submission" date="2022-10" db="EMBL/GenBank/DDBJ databases">
        <authorList>
            <person name="Chen Y."/>
            <person name="Dougan E. K."/>
            <person name="Chan C."/>
            <person name="Rhodes N."/>
            <person name="Thang M."/>
        </authorList>
    </citation>
    <scope>NUCLEOTIDE SEQUENCE</scope>
</reference>
<reference evidence="3" key="2">
    <citation type="submission" date="2024-04" db="EMBL/GenBank/DDBJ databases">
        <authorList>
            <person name="Chen Y."/>
            <person name="Shah S."/>
            <person name="Dougan E. K."/>
            <person name="Thang M."/>
            <person name="Chan C."/>
        </authorList>
    </citation>
    <scope>NUCLEOTIDE SEQUENCE [LARGE SCALE GENOMIC DNA]</scope>
</reference>
<organism evidence="2">
    <name type="scientific">Cladocopium goreaui</name>
    <dbReference type="NCBI Taxonomy" id="2562237"/>
    <lineage>
        <taxon>Eukaryota</taxon>
        <taxon>Sar</taxon>
        <taxon>Alveolata</taxon>
        <taxon>Dinophyceae</taxon>
        <taxon>Suessiales</taxon>
        <taxon>Symbiodiniaceae</taxon>
        <taxon>Cladocopium</taxon>
    </lineage>
</organism>
<dbReference type="InterPro" id="IPR013762">
    <property type="entry name" value="Integrase-like_cat_sf"/>
</dbReference>
<feature type="region of interest" description="Disordered" evidence="1">
    <location>
        <begin position="1279"/>
        <end position="1320"/>
    </location>
</feature>
<dbReference type="GO" id="GO:0003677">
    <property type="term" value="F:DNA binding"/>
    <property type="evidence" value="ECO:0007669"/>
    <property type="project" value="InterPro"/>
</dbReference>
<feature type="region of interest" description="Disordered" evidence="1">
    <location>
        <begin position="464"/>
        <end position="488"/>
    </location>
</feature>
<dbReference type="GO" id="GO:0006310">
    <property type="term" value="P:DNA recombination"/>
    <property type="evidence" value="ECO:0007669"/>
    <property type="project" value="InterPro"/>
</dbReference>
<evidence type="ECO:0000313" key="4">
    <source>
        <dbReference type="EMBL" id="CAL4769654.1"/>
    </source>
</evidence>
<evidence type="ECO:0000313" key="5">
    <source>
        <dbReference type="Proteomes" id="UP001152797"/>
    </source>
</evidence>
<evidence type="ECO:0000256" key="1">
    <source>
        <dbReference type="SAM" id="MobiDB-lite"/>
    </source>
</evidence>
<comment type="caution">
    <text evidence="2">The sequence shown here is derived from an EMBL/GenBank/DDBJ whole genome shotgun (WGS) entry which is preliminary data.</text>
</comment>